<dbReference type="InterPro" id="IPR043138">
    <property type="entry name" value="GGT_lsub"/>
</dbReference>
<dbReference type="PANTHER" id="PTHR43199">
    <property type="entry name" value="GLUTATHIONE HYDROLASE"/>
    <property type="match status" value="1"/>
</dbReference>
<evidence type="ECO:0000256" key="8">
    <source>
        <dbReference type="ARBA" id="ARBA00047417"/>
    </source>
</evidence>
<dbReference type="InterPro" id="IPR000101">
    <property type="entry name" value="GGT_peptidase"/>
</dbReference>
<feature type="binding site" evidence="10">
    <location>
        <begin position="456"/>
        <end position="457"/>
    </location>
    <ligand>
        <name>L-glutamate</name>
        <dbReference type="ChEBI" id="CHEBI:29985"/>
    </ligand>
</feature>
<comment type="catalytic activity">
    <reaction evidence="2 11">
        <text>glutathione + H2O = L-cysteinylglycine + L-glutamate</text>
        <dbReference type="Rhea" id="RHEA:28807"/>
        <dbReference type="ChEBI" id="CHEBI:15377"/>
        <dbReference type="ChEBI" id="CHEBI:29985"/>
        <dbReference type="ChEBI" id="CHEBI:57925"/>
        <dbReference type="ChEBI" id="CHEBI:61694"/>
        <dbReference type="EC" id="3.4.19.13"/>
    </reaction>
</comment>
<dbReference type="UniPathway" id="UPA00204"/>
<evidence type="ECO:0000256" key="9">
    <source>
        <dbReference type="PIRSR" id="PIRSR600101-1"/>
    </source>
</evidence>
<evidence type="ECO:0000313" key="13">
    <source>
        <dbReference type="EMBL" id="MBC2670552.1"/>
    </source>
</evidence>
<feature type="active site" description="Nucleophile" evidence="9">
    <location>
        <position position="392"/>
    </location>
</feature>
<feature type="binding site" evidence="10">
    <location>
        <position position="479"/>
    </location>
    <ligand>
        <name>L-glutamate</name>
        <dbReference type="ChEBI" id="CHEBI:29985"/>
    </ligand>
</feature>
<dbReference type="InterPro" id="IPR051792">
    <property type="entry name" value="GGT_bact"/>
</dbReference>
<dbReference type="Proteomes" id="UP000551327">
    <property type="component" value="Unassembled WGS sequence"/>
</dbReference>
<dbReference type="PRINTS" id="PR01210">
    <property type="entry name" value="GGTRANSPTASE"/>
</dbReference>
<keyword evidence="5 11" id="KW-0378">Hydrolase</keyword>
<keyword evidence="4 11" id="KW-0808">Transferase</keyword>
<evidence type="ECO:0000256" key="5">
    <source>
        <dbReference type="ARBA" id="ARBA00022801"/>
    </source>
</evidence>
<dbReference type="SUPFAM" id="SSF56235">
    <property type="entry name" value="N-terminal nucleophile aminohydrolases (Ntn hydrolases)"/>
    <property type="match status" value="1"/>
</dbReference>
<comment type="pathway">
    <text evidence="11">Sulfur metabolism; glutathione metabolism.</text>
</comment>
<dbReference type="NCBIfam" id="TIGR00066">
    <property type="entry name" value="g_glut_trans"/>
    <property type="match status" value="1"/>
</dbReference>
<accession>A0A7X1G239</accession>
<dbReference type="GO" id="GO:0036374">
    <property type="term" value="F:glutathione hydrolase activity"/>
    <property type="evidence" value="ECO:0007669"/>
    <property type="project" value="UniProtKB-UniRule"/>
</dbReference>
<dbReference type="EMBL" id="JACLAX010000021">
    <property type="protein sequence ID" value="MBC2670552.1"/>
    <property type="molecule type" value="Genomic_DNA"/>
</dbReference>
<dbReference type="Pfam" id="PF01019">
    <property type="entry name" value="G_glu_transpept"/>
    <property type="match status" value="1"/>
</dbReference>
<evidence type="ECO:0000256" key="4">
    <source>
        <dbReference type="ARBA" id="ARBA00022679"/>
    </source>
</evidence>
<evidence type="ECO:0000256" key="6">
    <source>
        <dbReference type="ARBA" id="ARBA00023145"/>
    </source>
</evidence>
<feature type="chain" id="PRO_5031319189" description="Glutathione hydrolase proenzyme" evidence="12">
    <location>
        <begin position="29"/>
        <end position="573"/>
    </location>
</feature>
<dbReference type="InterPro" id="IPR043137">
    <property type="entry name" value="GGT_ssub_C"/>
</dbReference>
<comment type="catalytic activity">
    <reaction evidence="1 11">
        <text>an S-substituted glutathione + H2O = an S-substituted L-cysteinylglycine + L-glutamate</text>
        <dbReference type="Rhea" id="RHEA:59468"/>
        <dbReference type="ChEBI" id="CHEBI:15377"/>
        <dbReference type="ChEBI" id="CHEBI:29985"/>
        <dbReference type="ChEBI" id="CHEBI:90779"/>
        <dbReference type="ChEBI" id="CHEBI:143103"/>
        <dbReference type="EC" id="3.4.19.13"/>
    </reaction>
</comment>
<dbReference type="RefSeq" id="WP_185680409.1">
    <property type="nucleotide sequence ID" value="NZ_JACLAX010000021.1"/>
</dbReference>
<keyword evidence="7 11" id="KW-0012">Acyltransferase</keyword>
<dbReference type="EC" id="3.4.19.13" evidence="11"/>
<reference evidence="13 14" key="1">
    <citation type="submission" date="2020-08" db="EMBL/GenBank/DDBJ databases">
        <title>The genome sequence of type strain Novosphingobium piscinae KCTC 42194.</title>
        <authorList>
            <person name="Liu Y."/>
        </authorList>
    </citation>
    <scope>NUCLEOTIDE SEQUENCE [LARGE SCALE GENOMIC DNA]</scope>
    <source>
        <strain evidence="13 14">KCTC 42194</strain>
    </source>
</reference>
<keyword evidence="12" id="KW-0732">Signal</keyword>
<gene>
    <name evidence="13" type="primary">ggt</name>
    <name evidence="13" type="ORF">H7F53_15475</name>
</gene>
<keyword evidence="6 11" id="KW-0865">Zymogen</keyword>
<comment type="similarity">
    <text evidence="3 11">Belongs to the gamma-glutamyltransferase family.</text>
</comment>
<organism evidence="13 14">
    <name type="scientific">Novosphingobium piscinae</name>
    <dbReference type="NCBI Taxonomy" id="1507448"/>
    <lineage>
        <taxon>Bacteria</taxon>
        <taxon>Pseudomonadati</taxon>
        <taxon>Pseudomonadota</taxon>
        <taxon>Alphaproteobacteria</taxon>
        <taxon>Sphingomonadales</taxon>
        <taxon>Sphingomonadaceae</taxon>
        <taxon>Novosphingobium</taxon>
    </lineage>
</organism>
<evidence type="ECO:0000256" key="7">
    <source>
        <dbReference type="ARBA" id="ARBA00023315"/>
    </source>
</evidence>
<evidence type="ECO:0000256" key="12">
    <source>
        <dbReference type="SAM" id="SignalP"/>
    </source>
</evidence>
<sequence length="573" mass="59153">MTPFPRAARRSLSAALLPLVLVAPPAAARSPAPVHVEGMVSAADPRAAAAGAEILKAGGSATDAALAVMLALNVVEPQSSGIGGGGFLLRGDARGGVETIDGRERAPAAADGQWFLRDGKPLPFGEVIPGGRSVGVPGALALAAEAHKRYGKLPWARLFQPAIRLARDGFLVTPRLNATLARAARSATFDPDSRALYYTADGSPVAVGTRLKNPALAATLAQVAARGITAFYTGANAAAIAREVSTARVGASPLTEADVAAYRAPLREPLCGMYRQWRICGMGPPSSGATTVYAILKQLERFDLTALGPQSPVAWHLIAESMRLAYADRERYLGDADFVKVPVTGLMDPAYLATRSALIDPAKTLALVSAGTPPGAQRLARADGPPQEEHGTTHFVAVDRWGSAVSYTNTIESAFGSGLMVNGYFLNNELTDFNFAPTTDGKPAANAVAGGKRPRSSMSPTLIYDAAGHLRLAVGAAGGTTIPAQVAKAIIGVLDWNLPAQQAIALPVLYSPGATVFVEKGSAHEALIPALQALGHADVRPREASFKANAVEVVAGKLVGAADPRSEGAAATP</sequence>
<dbReference type="AlphaFoldDB" id="A0A7X1G239"/>
<dbReference type="EC" id="2.3.2.2" evidence="11"/>
<keyword evidence="14" id="KW-1185">Reference proteome</keyword>
<dbReference type="PANTHER" id="PTHR43199:SF1">
    <property type="entry name" value="GLUTATHIONE HYDROLASE PROENZYME"/>
    <property type="match status" value="1"/>
</dbReference>
<feature type="binding site" evidence="10">
    <location>
        <position position="432"/>
    </location>
    <ligand>
        <name>L-glutamate</name>
        <dbReference type="ChEBI" id="CHEBI:29985"/>
    </ligand>
</feature>
<feature type="binding site" evidence="10">
    <location>
        <position position="103"/>
    </location>
    <ligand>
        <name>L-glutamate</name>
        <dbReference type="ChEBI" id="CHEBI:29985"/>
    </ligand>
</feature>
<keyword evidence="11" id="KW-0317">Glutathione biosynthesis</keyword>
<comment type="PTM">
    <text evidence="11">Cleaved by autocatalysis into a large and a small subunit.</text>
</comment>
<dbReference type="Gene3D" id="3.60.20.40">
    <property type="match status" value="1"/>
</dbReference>
<feature type="signal peptide" evidence="12">
    <location>
        <begin position="1"/>
        <end position="28"/>
    </location>
</feature>
<comment type="subunit">
    <text evidence="11">This enzyme consists of two polypeptide chains, which are synthesized in precursor form from a single polypeptide.</text>
</comment>
<dbReference type="GO" id="GO:0006750">
    <property type="term" value="P:glutathione biosynthetic process"/>
    <property type="evidence" value="ECO:0007669"/>
    <property type="project" value="UniProtKB-KW"/>
</dbReference>
<name>A0A7X1G239_9SPHN</name>
<evidence type="ECO:0000256" key="3">
    <source>
        <dbReference type="ARBA" id="ARBA00009381"/>
    </source>
</evidence>
<evidence type="ECO:0000313" key="14">
    <source>
        <dbReference type="Proteomes" id="UP000551327"/>
    </source>
</evidence>
<protein>
    <recommendedName>
        <fullName evidence="11">Glutathione hydrolase proenzyme</fullName>
        <ecNumber evidence="11">2.3.2.2</ecNumber>
        <ecNumber evidence="11">3.4.19.13</ecNumber>
    </recommendedName>
    <component>
        <recommendedName>
            <fullName evidence="11">Glutathione hydrolase large chain</fullName>
        </recommendedName>
    </component>
    <component>
        <recommendedName>
            <fullName evidence="11">Glutathione hydrolase small chain</fullName>
        </recommendedName>
    </component>
</protein>
<proteinExistence type="inferred from homology"/>
<dbReference type="GO" id="GO:0103068">
    <property type="term" value="F:leukotriene C4 gamma-glutamyl transferase activity"/>
    <property type="evidence" value="ECO:0007669"/>
    <property type="project" value="UniProtKB-EC"/>
</dbReference>
<dbReference type="InterPro" id="IPR029055">
    <property type="entry name" value="Ntn_hydrolases_N"/>
</dbReference>
<comment type="catalytic activity">
    <reaction evidence="8 11">
        <text>an N-terminal (5-L-glutamyl)-[peptide] + an alpha-amino acid = 5-L-glutamyl amino acid + an N-terminal L-alpha-aminoacyl-[peptide]</text>
        <dbReference type="Rhea" id="RHEA:23904"/>
        <dbReference type="Rhea" id="RHEA-COMP:9780"/>
        <dbReference type="Rhea" id="RHEA-COMP:9795"/>
        <dbReference type="ChEBI" id="CHEBI:77644"/>
        <dbReference type="ChEBI" id="CHEBI:78597"/>
        <dbReference type="ChEBI" id="CHEBI:78599"/>
        <dbReference type="ChEBI" id="CHEBI:78608"/>
        <dbReference type="EC" id="2.3.2.2"/>
    </reaction>
</comment>
<dbReference type="GO" id="GO:0006751">
    <property type="term" value="P:glutathione catabolic process"/>
    <property type="evidence" value="ECO:0007669"/>
    <property type="project" value="UniProtKB-UniRule"/>
</dbReference>
<evidence type="ECO:0000256" key="11">
    <source>
        <dbReference type="RuleBase" id="RU368036"/>
    </source>
</evidence>
<evidence type="ECO:0000256" key="10">
    <source>
        <dbReference type="PIRSR" id="PIRSR600101-2"/>
    </source>
</evidence>
<dbReference type="Gene3D" id="1.10.246.130">
    <property type="match status" value="1"/>
</dbReference>
<evidence type="ECO:0000256" key="2">
    <source>
        <dbReference type="ARBA" id="ARBA00001089"/>
    </source>
</evidence>
<comment type="caution">
    <text evidence="13">The sequence shown here is derived from an EMBL/GenBank/DDBJ whole genome shotgun (WGS) entry which is preliminary data.</text>
</comment>
<evidence type="ECO:0000256" key="1">
    <source>
        <dbReference type="ARBA" id="ARBA00001049"/>
    </source>
</evidence>